<dbReference type="PROSITE" id="PS00125">
    <property type="entry name" value="SER_THR_PHOSPHATASE"/>
    <property type="match status" value="1"/>
</dbReference>
<evidence type="ECO:0000313" key="2">
    <source>
        <dbReference type="EMBL" id="POP45828.1"/>
    </source>
</evidence>
<dbReference type="PANTHER" id="PTHR42850:SF10">
    <property type="entry name" value="SERINE_THREONINE-PROTEIN PHOSPHATASE 1"/>
    <property type="match status" value="1"/>
</dbReference>
<evidence type="ECO:0000259" key="1">
    <source>
        <dbReference type="PROSITE" id="PS00125"/>
    </source>
</evidence>
<keyword evidence="4" id="KW-1185">Reference proteome</keyword>
<dbReference type="EMBL" id="PQGD01000006">
    <property type="protein sequence ID" value="POP49134.1"/>
    <property type="molecule type" value="Genomic_DNA"/>
</dbReference>
<dbReference type="Gene3D" id="3.60.21.10">
    <property type="match status" value="1"/>
</dbReference>
<dbReference type="InterPro" id="IPR004843">
    <property type="entry name" value="Calcineurin-like_PHP"/>
</dbReference>
<dbReference type="InterPro" id="IPR029052">
    <property type="entry name" value="Metallo-depent_PP-like"/>
</dbReference>
<feature type="domain" description="Serine/threonine specific protein phosphatases" evidence="1">
    <location>
        <begin position="72"/>
        <end position="77"/>
    </location>
</feature>
<dbReference type="InterPro" id="IPR006186">
    <property type="entry name" value="Ser/Thr-sp_prot-phosphatase"/>
</dbReference>
<dbReference type="SUPFAM" id="SSF56300">
    <property type="entry name" value="Metallo-dependent phosphatases"/>
    <property type="match status" value="1"/>
</dbReference>
<gene>
    <name evidence="3" type="ORF">CHU32_08445</name>
    <name evidence="2" type="ORF">CHU33_06900</name>
</gene>
<dbReference type="GO" id="GO:0008803">
    <property type="term" value="F:bis(5'-nucleosyl)-tetraphosphatase (symmetrical) activity"/>
    <property type="evidence" value="ECO:0007669"/>
    <property type="project" value="TreeGrafter"/>
</dbReference>
<dbReference type="GO" id="GO:0005737">
    <property type="term" value="C:cytoplasm"/>
    <property type="evidence" value="ECO:0007669"/>
    <property type="project" value="TreeGrafter"/>
</dbReference>
<sequence>MTVYQHITGADWRNIWVVGDLHGCYSLLEQKLAALEFDKQQDLLISVGDLTDRGSENIACLTLITEPWFRAIRGNHEEMMLDALLHHRDAGLWQMNGGEWFFRLDNADKSRVETLLPQVAALPLIIEVTANKGKYVVCHADYPGKHYQRDKPVDEESVVWSRERITSSQRGQIQAIEGADGFIFGHTPLPAPQQYANQFYIDTGAVFSGNLTLIPLQGGEMGMELANGSVKKTTFWQRLFG</sequence>
<dbReference type="InterPro" id="IPR050126">
    <property type="entry name" value="Ap4A_hydrolase"/>
</dbReference>
<dbReference type="Proteomes" id="UP000247005">
    <property type="component" value="Unassembled WGS sequence"/>
</dbReference>
<dbReference type="Proteomes" id="UP000237073">
    <property type="component" value="Unassembled WGS sequence"/>
</dbReference>
<evidence type="ECO:0000313" key="3">
    <source>
        <dbReference type="EMBL" id="POP49134.1"/>
    </source>
</evidence>
<dbReference type="GO" id="GO:0110154">
    <property type="term" value="P:RNA decapping"/>
    <property type="evidence" value="ECO:0007669"/>
    <property type="project" value="TreeGrafter"/>
</dbReference>
<dbReference type="OrthoDB" id="5296354at2"/>
<protein>
    <submittedName>
        <fullName evidence="3">Serine/threonine protein phosphatase</fullName>
    </submittedName>
</protein>
<evidence type="ECO:0000313" key="4">
    <source>
        <dbReference type="Proteomes" id="UP000237073"/>
    </source>
</evidence>
<comment type="caution">
    <text evidence="3">The sequence shown here is derived from an EMBL/GenBank/DDBJ whole genome shotgun (WGS) entry which is preliminary data.</text>
</comment>
<organism evidence="3 5">
    <name type="scientific">Superficieibacter electus</name>
    <dbReference type="NCBI Taxonomy" id="2022662"/>
    <lineage>
        <taxon>Bacteria</taxon>
        <taxon>Pseudomonadati</taxon>
        <taxon>Pseudomonadota</taxon>
        <taxon>Gammaproteobacteria</taxon>
        <taxon>Enterobacterales</taxon>
        <taxon>Enterobacteriaceae</taxon>
        <taxon>Superficieibacter</taxon>
    </lineage>
</organism>
<dbReference type="RefSeq" id="WP_103675354.1">
    <property type="nucleotide sequence ID" value="NZ_PQGD01000006.1"/>
</dbReference>
<dbReference type="AlphaFoldDB" id="A0A2P5GRG6"/>
<dbReference type="GO" id="GO:0016791">
    <property type="term" value="F:phosphatase activity"/>
    <property type="evidence" value="ECO:0007669"/>
    <property type="project" value="TreeGrafter"/>
</dbReference>
<name>A0A2P5GRG6_9ENTR</name>
<reference evidence="4 5" key="1">
    <citation type="submission" date="2018-01" db="EMBL/GenBank/DDBJ databases">
        <title>Superficieibacter electus gen. nov., sp. nov., an extended-spectrum beta-lactamase possessing member of the Enterobacteriaceae family, isolated from intensive care unit surfaces.</title>
        <authorList>
            <person name="Potter R.F."/>
            <person name="D'Souza A.W."/>
        </authorList>
    </citation>
    <scope>NUCLEOTIDE SEQUENCE [LARGE SCALE GENOMIC DNA]</scope>
    <source>
        <strain evidence="3 5">BP-1</strain>
        <strain evidence="2 4">BP-2</strain>
    </source>
</reference>
<dbReference type="Pfam" id="PF00149">
    <property type="entry name" value="Metallophos"/>
    <property type="match status" value="1"/>
</dbReference>
<evidence type="ECO:0000313" key="5">
    <source>
        <dbReference type="Proteomes" id="UP000247005"/>
    </source>
</evidence>
<proteinExistence type="predicted"/>
<dbReference type="EMBL" id="PQGE01000005">
    <property type="protein sequence ID" value="POP45828.1"/>
    <property type="molecule type" value="Genomic_DNA"/>
</dbReference>
<accession>A0A2P5GRG6</accession>
<dbReference type="PANTHER" id="PTHR42850">
    <property type="entry name" value="METALLOPHOSPHOESTERASE"/>
    <property type="match status" value="1"/>
</dbReference>